<keyword evidence="6" id="KW-1015">Disulfide bond</keyword>
<dbReference type="PROSITE" id="PS50240">
    <property type="entry name" value="TRYPSIN_DOM"/>
    <property type="match status" value="2"/>
</dbReference>
<comment type="subcellular location">
    <subcellularLocation>
        <location evidence="1">Secreted</location>
    </subcellularLocation>
</comment>
<evidence type="ECO:0000256" key="2">
    <source>
        <dbReference type="ARBA" id="ARBA00007664"/>
    </source>
</evidence>
<dbReference type="Proteomes" id="UP000019132">
    <property type="component" value="Unassembled WGS sequence"/>
</dbReference>
<dbReference type="VEuPathDB" id="FungiDB:PYU1_G004854"/>
<evidence type="ECO:0000256" key="8">
    <source>
        <dbReference type="RuleBase" id="RU363034"/>
    </source>
</evidence>
<evidence type="ECO:0000313" key="12">
    <source>
        <dbReference type="Proteomes" id="UP000019132"/>
    </source>
</evidence>
<dbReference type="PROSITE" id="PS00135">
    <property type="entry name" value="TRYPSIN_SER"/>
    <property type="match status" value="2"/>
</dbReference>
<keyword evidence="7" id="KW-0325">Glycoprotein</keyword>
<dbReference type="InterPro" id="IPR050430">
    <property type="entry name" value="Peptidase_S1"/>
</dbReference>
<keyword evidence="12" id="KW-1185">Reference proteome</keyword>
<dbReference type="InterPro" id="IPR033116">
    <property type="entry name" value="TRYPSIN_SER"/>
</dbReference>
<dbReference type="EnsemblProtists" id="PYU1_T004865">
    <property type="protein sequence ID" value="PYU1_T004865"/>
    <property type="gene ID" value="PYU1_G004854"/>
</dbReference>
<keyword evidence="8" id="KW-0720">Serine protease</keyword>
<reference evidence="12" key="2">
    <citation type="submission" date="2010-04" db="EMBL/GenBank/DDBJ databases">
        <authorList>
            <person name="Buell R."/>
            <person name="Hamilton J."/>
            <person name="Hostetler J."/>
        </authorList>
    </citation>
    <scope>NUCLEOTIDE SEQUENCE [LARGE SCALE GENOMIC DNA]</scope>
    <source>
        <strain evidence="12">DAOM:BR144</strain>
    </source>
</reference>
<dbReference type="Gene3D" id="2.40.10.10">
    <property type="entry name" value="Trypsin-like serine proteases"/>
    <property type="match status" value="2"/>
</dbReference>
<accession>K3WIS3</accession>
<dbReference type="InParanoid" id="K3WIS3"/>
<dbReference type="GO" id="GO:0004252">
    <property type="term" value="F:serine-type endopeptidase activity"/>
    <property type="evidence" value="ECO:0007669"/>
    <property type="project" value="InterPro"/>
</dbReference>
<comment type="similarity">
    <text evidence="2">Belongs to the peptidase S1 family.</text>
</comment>
<evidence type="ECO:0000259" key="10">
    <source>
        <dbReference type="PROSITE" id="PS50240"/>
    </source>
</evidence>
<dbReference type="GO" id="GO:0006508">
    <property type="term" value="P:proteolysis"/>
    <property type="evidence" value="ECO:0007669"/>
    <property type="project" value="UniProtKB-KW"/>
</dbReference>
<evidence type="ECO:0000256" key="9">
    <source>
        <dbReference type="SAM" id="SignalP"/>
    </source>
</evidence>
<dbReference type="InterPro" id="IPR001314">
    <property type="entry name" value="Peptidase_S1A"/>
</dbReference>
<dbReference type="eggNOG" id="KOG3627">
    <property type="taxonomic scope" value="Eukaryota"/>
</dbReference>
<reference evidence="12" key="1">
    <citation type="journal article" date="2010" name="Genome Biol.">
        <title>Genome sequence of the necrotrophic plant pathogen Pythium ultimum reveals original pathogenicity mechanisms and effector repertoire.</title>
        <authorList>
            <person name="Levesque C.A."/>
            <person name="Brouwer H."/>
            <person name="Cano L."/>
            <person name="Hamilton J.P."/>
            <person name="Holt C."/>
            <person name="Huitema E."/>
            <person name="Raffaele S."/>
            <person name="Robideau G.P."/>
            <person name="Thines M."/>
            <person name="Win J."/>
            <person name="Zerillo M.M."/>
            <person name="Beakes G.W."/>
            <person name="Boore J.L."/>
            <person name="Busam D."/>
            <person name="Dumas B."/>
            <person name="Ferriera S."/>
            <person name="Fuerstenberg S.I."/>
            <person name="Gachon C.M."/>
            <person name="Gaulin E."/>
            <person name="Govers F."/>
            <person name="Grenville-Briggs L."/>
            <person name="Horner N."/>
            <person name="Hostetler J."/>
            <person name="Jiang R.H."/>
            <person name="Johnson J."/>
            <person name="Krajaejun T."/>
            <person name="Lin H."/>
            <person name="Meijer H.J."/>
            <person name="Moore B."/>
            <person name="Morris P."/>
            <person name="Phuntmart V."/>
            <person name="Puiu D."/>
            <person name="Shetty J."/>
            <person name="Stajich J.E."/>
            <person name="Tripathy S."/>
            <person name="Wawra S."/>
            <person name="van West P."/>
            <person name="Whitty B.R."/>
            <person name="Coutinho P.M."/>
            <person name="Henrissat B."/>
            <person name="Martin F."/>
            <person name="Thomas P.D."/>
            <person name="Tyler B.M."/>
            <person name="De Vries R.P."/>
            <person name="Kamoun S."/>
            <person name="Yandell M."/>
            <person name="Tisserat N."/>
            <person name="Buell C.R."/>
        </authorList>
    </citation>
    <scope>NUCLEOTIDE SEQUENCE</scope>
    <source>
        <strain evidence="12">DAOM:BR144</strain>
    </source>
</reference>
<evidence type="ECO:0000313" key="11">
    <source>
        <dbReference type="EnsemblProtists" id="PYU1_T004865"/>
    </source>
</evidence>
<feature type="signal peptide" evidence="9">
    <location>
        <begin position="1"/>
        <end position="20"/>
    </location>
</feature>
<dbReference type="FunFam" id="2.40.10.10:FF:000156">
    <property type="entry name" value="MIP06385p"/>
    <property type="match status" value="1"/>
</dbReference>
<evidence type="ECO:0000256" key="3">
    <source>
        <dbReference type="ARBA" id="ARBA00022525"/>
    </source>
</evidence>
<keyword evidence="8" id="KW-0378">Hydrolase</keyword>
<evidence type="ECO:0000256" key="5">
    <source>
        <dbReference type="ARBA" id="ARBA00023026"/>
    </source>
</evidence>
<protein>
    <recommendedName>
        <fullName evidence="10">Peptidase S1 domain-containing protein</fullName>
    </recommendedName>
</protein>
<dbReference type="GO" id="GO:0005576">
    <property type="term" value="C:extracellular region"/>
    <property type="evidence" value="ECO:0007669"/>
    <property type="project" value="UniProtKB-SubCell"/>
</dbReference>
<dbReference type="SUPFAM" id="SSF50494">
    <property type="entry name" value="Trypsin-like serine proteases"/>
    <property type="match status" value="2"/>
</dbReference>
<organism evidence="11 12">
    <name type="scientific">Globisporangium ultimum (strain ATCC 200006 / CBS 805.95 / DAOM BR144)</name>
    <name type="common">Pythium ultimum</name>
    <dbReference type="NCBI Taxonomy" id="431595"/>
    <lineage>
        <taxon>Eukaryota</taxon>
        <taxon>Sar</taxon>
        <taxon>Stramenopiles</taxon>
        <taxon>Oomycota</taxon>
        <taxon>Peronosporomycetes</taxon>
        <taxon>Pythiales</taxon>
        <taxon>Pythiaceae</taxon>
        <taxon>Globisporangium</taxon>
    </lineage>
</organism>
<sequence>MKFAATLLAAAVALIASTDAQLSYTEYLERQSLGLANTNTSTFSPLILGGTVVPVGSNLYTTGLRQTAAGQNICGGTLITSRHVLSAAHCAGYDSYVSVGSHYLSGSTDGQRIRVSRRIVHPSYGSPSEDSNDFMILELASAVTGITPARLDAGTGAVVGATATVLGWGDTSDGGSPSRELRQVGVPIMSNTNCARVLSIDSTMLCAGGVVNKDSCQGDSGGPLVNSAGTLIGVVSWGNGCGLAGYPGVYSRVSGARSWIETNAPGATFVCPKFLQQESLGLTNTNTSSFSPLILGGTIVPVGSNTYTSGIRSTAAGTDFCGGSLITPKHVLTAAHCYGSIKYVAVGTHYLSGSSDGERIAVIKQTRHPSYASSTNSYDFLVLELASASSYTPVVLAKADDSDIVVGATATVLGWGTTSSGGTQSSELRQVGVPIYSNTNCAKVLSIDSTMVCAGGVANKDSCQGDSGGPLINSAGTLIGVVSWGNGCGLAGYPGVYSRVSVARTWIESVAPGVTFR</sequence>
<dbReference type="AlphaFoldDB" id="K3WIS3"/>
<dbReference type="STRING" id="431595.K3WIS3"/>
<evidence type="ECO:0000256" key="6">
    <source>
        <dbReference type="ARBA" id="ARBA00023157"/>
    </source>
</evidence>
<dbReference type="HOGENOM" id="CLU_004497_3_2_1"/>
<evidence type="ECO:0000256" key="4">
    <source>
        <dbReference type="ARBA" id="ARBA00022729"/>
    </source>
</evidence>
<feature type="chain" id="PRO_5003872061" description="Peptidase S1 domain-containing protein" evidence="9">
    <location>
        <begin position="21"/>
        <end position="517"/>
    </location>
</feature>
<feature type="domain" description="Peptidase S1" evidence="10">
    <location>
        <begin position="294"/>
        <end position="512"/>
    </location>
</feature>
<dbReference type="InterPro" id="IPR001254">
    <property type="entry name" value="Trypsin_dom"/>
</dbReference>
<dbReference type="PANTHER" id="PTHR24276:SF98">
    <property type="entry name" value="FI18310P1-RELATED"/>
    <property type="match status" value="1"/>
</dbReference>
<dbReference type="InterPro" id="IPR043504">
    <property type="entry name" value="Peptidase_S1_PA_chymotrypsin"/>
</dbReference>
<dbReference type="InterPro" id="IPR009003">
    <property type="entry name" value="Peptidase_S1_PA"/>
</dbReference>
<feature type="domain" description="Peptidase S1" evidence="10">
    <location>
        <begin position="47"/>
        <end position="265"/>
    </location>
</feature>
<dbReference type="Pfam" id="PF00089">
    <property type="entry name" value="Trypsin"/>
    <property type="match status" value="2"/>
</dbReference>
<keyword evidence="3" id="KW-0964">Secreted</keyword>
<keyword evidence="4 9" id="KW-0732">Signal</keyword>
<dbReference type="InterPro" id="IPR018114">
    <property type="entry name" value="TRYPSIN_HIS"/>
</dbReference>
<evidence type="ECO:0000256" key="7">
    <source>
        <dbReference type="ARBA" id="ARBA00023180"/>
    </source>
</evidence>
<dbReference type="CDD" id="cd00190">
    <property type="entry name" value="Tryp_SPc"/>
    <property type="match status" value="2"/>
</dbReference>
<dbReference type="SMART" id="SM00020">
    <property type="entry name" value="Tryp_SPc"/>
    <property type="match status" value="2"/>
</dbReference>
<dbReference type="PRINTS" id="PR00722">
    <property type="entry name" value="CHYMOTRYPSIN"/>
</dbReference>
<keyword evidence="5" id="KW-0843">Virulence</keyword>
<reference evidence="11" key="3">
    <citation type="submission" date="2015-02" db="UniProtKB">
        <authorList>
            <consortium name="EnsemblProtists"/>
        </authorList>
    </citation>
    <scope>IDENTIFICATION</scope>
    <source>
        <strain evidence="11">DAOM BR144</strain>
    </source>
</reference>
<keyword evidence="8" id="KW-0645">Protease</keyword>
<dbReference type="PANTHER" id="PTHR24276">
    <property type="entry name" value="POLYSERASE-RELATED"/>
    <property type="match status" value="1"/>
</dbReference>
<dbReference type="EMBL" id="GL376564">
    <property type="status" value="NOT_ANNOTATED_CDS"/>
    <property type="molecule type" value="Genomic_DNA"/>
</dbReference>
<name>K3WIS3_GLOUD</name>
<proteinExistence type="inferred from homology"/>
<dbReference type="PROSITE" id="PS00134">
    <property type="entry name" value="TRYPSIN_HIS"/>
    <property type="match status" value="2"/>
</dbReference>
<evidence type="ECO:0000256" key="1">
    <source>
        <dbReference type="ARBA" id="ARBA00004613"/>
    </source>
</evidence>
<dbReference type="FunFam" id="2.40.10.10:FF:000002">
    <property type="entry name" value="Transmembrane protease serine"/>
    <property type="match status" value="1"/>
</dbReference>